<feature type="domain" description="AAA+ ATPase" evidence="2">
    <location>
        <begin position="229"/>
        <end position="355"/>
    </location>
</feature>
<sequence>MAPSKNQADTDDFVNIWSDADNASENPQSEFYSQWVEHSSAKQSIPAVIGANALRKLHPGHSVVLTQGYGMNLLGFPAASVTPFEKTKLVTNLFFVPLSRSLGIPGVLVDQVEYGAFDVSWNQFKFIVYSLTYPVAYGNVSQYFIVHQGPEEVSRLFLLSAGAWADSLHDEIWVYNQGFWRKDHALWQEIQKAGWKDVILKEEFKKAIQKDIYGFFASEAIYKDLAIPWKRGLIMYGPPGNGKTISLKTIMKTCGEKGFAPLYVKSFKSYKGEEGSMADVFDKARQLAPCVIILEDLDSLINDSNRSFFLNQMDGLAGNDGLLVIGTTNHFERLDPGLSTRPSRFDRKYKFDDPDEEERKLYVQYWQQKLVPNKDIQFPDRLVNKVARLTDRFSFAYLKEAFVSSLVTFAGRAEDDTTTFESLLLTQVDILKKQLDKQLHDPRSFIRVDPVSLDHSARYGTHQSYSSAPTRPPRPDSSKEYDVHVLLDALSDSTVRSDTGRARFYRTSADAGSTSPGSERQDSRNFRDLLDNLSDSLSLDQNSRCSYKAASPGEADDRSHRRASQDNQQRIRNLMDTISAETAHAERQYSTVPFNANVNTSPVGWPARGEPGGSSSQQLSAGPAGYPLSNPSIWK</sequence>
<dbReference type="GO" id="GO:0005634">
    <property type="term" value="C:nucleus"/>
    <property type="evidence" value="ECO:0007669"/>
    <property type="project" value="TreeGrafter"/>
</dbReference>
<dbReference type="Gene3D" id="3.40.50.300">
    <property type="entry name" value="P-loop containing nucleotide triphosphate hydrolases"/>
    <property type="match status" value="1"/>
</dbReference>
<dbReference type="CDD" id="cd19481">
    <property type="entry name" value="RecA-like_protease"/>
    <property type="match status" value="1"/>
</dbReference>
<keyword evidence="4" id="KW-1185">Reference proteome</keyword>
<evidence type="ECO:0000259" key="2">
    <source>
        <dbReference type="SMART" id="SM00382"/>
    </source>
</evidence>
<dbReference type="GO" id="GO:0003723">
    <property type="term" value="F:RNA binding"/>
    <property type="evidence" value="ECO:0007669"/>
    <property type="project" value="TreeGrafter"/>
</dbReference>
<organism evidence="3 4">
    <name type="scientific">Hypholoma sublateritium (strain FD-334 SS-4)</name>
    <dbReference type="NCBI Taxonomy" id="945553"/>
    <lineage>
        <taxon>Eukaryota</taxon>
        <taxon>Fungi</taxon>
        <taxon>Dikarya</taxon>
        <taxon>Basidiomycota</taxon>
        <taxon>Agaricomycotina</taxon>
        <taxon>Agaricomycetes</taxon>
        <taxon>Agaricomycetidae</taxon>
        <taxon>Agaricales</taxon>
        <taxon>Agaricineae</taxon>
        <taxon>Strophariaceae</taxon>
        <taxon>Hypholoma</taxon>
    </lineage>
</organism>
<evidence type="ECO:0000313" key="4">
    <source>
        <dbReference type="Proteomes" id="UP000054270"/>
    </source>
</evidence>
<protein>
    <recommendedName>
        <fullName evidence="2">AAA+ ATPase domain-containing protein</fullName>
    </recommendedName>
</protein>
<evidence type="ECO:0000256" key="1">
    <source>
        <dbReference type="SAM" id="MobiDB-lite"/>
    </source>
</evidence>
<dbReference type="PANTHER" id="PTHR23077:SF132">
    <property type="entry name" value="ATP-DEPENDENT ZN PROTEASE"/>
    <property type="match status" value="1"/>
</dbReference>
<dbReference type="PANTHER" id="PTHR23077">
    <property type="entry name" value="AAA-FAMILY ATPASE"/>
    <property type="match status" value="1"/>
</dbReference>
<dbReference type="GO" id="GO:0042254">
    <property type="term" value="P:ribosome biogenesis"/>
    <property type="evidence" value="ECO:0007669"/>
    <property type="project" value="TreeGrafter"/>
</dbReference>
<dbReference type="Proteomes" id="UP000054270">
    <property type="component" value="Unassembled WGS sequence"/>
</dbReference>
<dbReference type="AlphaFoldDB" id="A0A0D2PGC1"/>
<dbReference type="Pfam" id="PF00004">
    <property type="entry name" value="AAA"/>
    <property type="match status" value="1"/>
</dbReference>
<proteinExistence type="predicted"/>
<dbReference type="InterPro" id="IPR003959">
    <property type="entry name" value="ATPase_AAA_core"/>
</dbReference>
<dbReference type="GO" id="GO:0005524">
    <property type="term" value="F:ATP binding"/>
    <property type="evidence" value="ECO:0007669"/>
    <property type="project" value="InterPro"/>
</dbReference>
<feature type="region of interest" description="Disordered" evidence="1">
    <location>
        <begin position="458"/>
        <end position="479"/>
    </location>
</feature>
<feature type="region of interest" description="Disordered" evidence="1">
    <location>
        <begin position="540"/>
        <end position="569"/>
    </location>
</feature>
<feature type="region of interest" description="Disordered" evidence="1">
    <location>
        <begin position="602"/>
        <end position="635"/>
    </location>
</feature>
<dbReference type="EMBL" id="KN817518">
    <property type="protein sequence ID" value="KJA29864.1"/>
    <property type="molecule type" value="Genomic_DNA"/>
</dbReference>
<accession>A0A0D2PGC1</accession>
<dbReference type="SUPFAM" id="SSF52540">
    <property type="entry name" value="P-loop containing nucleoside triphosphate hydrolases"/>
    <property type="match status" value="1"/>
</dbReference>
<dbReference type="GO" id="GO:0016887">
    <property type="term" value="F:ATP hydrolysis activity"/>
    <property type="evidence" value="ECO:0007669"/>
    <property type="project" value="InterPro"/>
</dbReference>
<dbReference type="InterPro" id="IPR003593">
    <property type="entry name" value="AAA+_ATPase"/>
</dbReference>
<dbReference type="SMART" id="SM00382">
    <property type="entry name" value="AAA"/>
    <property type="match status" value="1"/>
</dbReference>
<gene>
    <name evidence="3" type="ORF">HYPSUDRAFT_31873</name>
</gene>
<dbReference type="OMA" id="EVWVFDQ"/>
<dbReference type="InterPro" id="IPR050168">
    <property type="entry name" value="AAA_ATPase_domain"/>
</dbReference>
<reference evidence="4" key="1">
    <citation type="submission" date="2014-04" db="EMBL/GenBank/DDBJ databases">
        <title>Evolutionary Origins and Diversification of the Mycorrhizal Mutualists.</title>
        <authorList>
            <consortium name="DOE Joint Genome Institute"/>
            <consortium name="Mycorrhizal Genomics Consortium"/>
            <person name="Kohler A."/>
            <person name="Kuo A."/>
            <person name="Nagy L.G."/>
            <person name="Floudas D."/>
            <person name="Copeland A."/>
            <person name="Barry K.W."/>
            <person name="Cichocki N."/>
            <person name="Veneault-Fourrey C."/>
            <person name="LaButti K."/>
            <person name="Lindquist E.A."/>
            <person name="Lipzen A."/>
            <person name="Lundell T."/>
            <person name="Morin E."/>
            <person name="Murat C."/>
            <person name="Riley R."/>
            <person name="Ohm R."/>
            <person name="Sun H."/>
            <person name="Tunlid A."/>
            <person name="Henrissat B."/>
            <person name="Grigoriev I.V."/>
            <person name="Hibbett D.S."/>
            <person name="Martin F."/>
        </authorList>
    </citation>
    <scope>NUCLEOTIDE SEQUENCE [LARGE SCALE GENOMIC DNA]</scope>
    <source>
        <strain evidence="4">FD-334 SS-4</strain>
    </source>
</reference>
<dbReference type="OrthoDB" id="2115716at2759"/>
<name>A0A0D2PGC1_HYPSF</name>
<dbReference type="InterPro" id="IPR027417">
    <property type="entry name" value="P-loop_NTPase"/>
</dbReference>
<dbReference type="GO" id="GO:1990275">
    <property type="term" value="F:preribosome binding"/>
    <property type="evidence" value="ECO:0007669"/>
    <property type="project" value="TreeGrafter"/>
</dbReference>
<dbReference type="STRING" id="945553.A0A0D2PGC1"/>
<evidence type="ECO:0000313" key="3">
    <source>
        <dbReference type="EMBL" id="KJA29864.1"/>
    </source>
</evidence>